<keyword evidence="2" id="KW-0732">Signal</keyword>
<evidence type="ECO:0000256" key="1">
    <source>
        <dbReference type="SAM" id="MobiDB-lite"/>
    </source>
</evidence>
<dbReference type="VEuPathDB" id="FungiDB:PTTG_11816"/>
<organism evidence="3">
    <name type="scientific">Puccinia triticina (isolate 1-1 / race 1 (BBBD))</name>
    <name type="common">Brown leaf rust fungus</name>
    <dbReference type="NCBI Taxonomy" id="630390"/>
    <lineage>
        <taxon>Eukaryota</taxon>
        <taxon>Fungi</taxon>
        <taxon>Dikarya</taxon>
        <taxon>Basidiomycota</taxon>
        <taxon>Pucciniomycotina</taxon>
        <taxon>Pucciniomycetes</taxon>
        <taxon>Pucciniales</taxon>
        <taxon>Pucciniaceae</taxon>
        <taxon>Puccinia</taxon>
    </lineage>
</organism>
<reference evidence="3" key="2">
    <citation type="submission" date="2016-05" db="EMBL/GenBank/DDBJ databases">
        <title>Comparative analysis highlights variable genome content of wheat rusts and divergence of the mating loci.</title>
        <authorList>
            <person name="Cuomo C.A."/>
            <person name="Bakkeren G."/>
            <person name="Szabo L."/>
            <person name="Khalil H."/>
            <person name="Joly D."/>
            <person name="Goldberg J."/>
            <person name="Young S."/>
            <person name="Zeng Q."/>
            <person name="Fellers J."/>
        </authorList>
    </citation>
    <scope>NUCLEOTIDE SEQUENCE [LARGE SCALE GENOMIC DNA]</scope>
    <source>
        <strain evidence="3">1-1 BBBD Race 1</strain>
    </source>
</reference>
<reference evidence="4 5" key="3">
    <citation type="journal article" date="2017" name="G3 (Bethesda)">
        <title>Comparative analysis highlights variable genome content of wheat rusts and divergence of the mating loci.</title>
        <authorList>
            <person name="Cuomo C.A."/>
            <person name="Bakkeren G."/>
            <person name="Khalil H.B."/>
            <person name="Panwar V."/>
            <person name="Joly D."/>
            <person name="Linning R."/>
            <person name="Sakthikumar S."/>
            <person name="Song X."/>
            <person name="Adiconis X."/>
            <person name="Fan L."/>
            <person name="Goldberg J.M."/>
            <person name="Levin J.Z."/>
            <person name="Young S."/>
            <person name="Zeng Q."/>
            <person name="Anikster Y."/>
            <person name="Bruce M."/>
            <person name="Wang M."/>
            <person name="Yin C."/>
            <person name="McCallum B."/>
            <person name="Szabo L.J."/>
            <person name="Hulbert S."/>
            <person name="Chen X."/>
            <person name="Fellers J.P."/>
        </authorList>
    </citation>
    <scope>NUCLEOTIDE SEQUENCE</scope>
    <source>
        <strain evidence="5">Isolate 1-1 / race 1 (BBBD)</strain>
        <strain evidence="4">isolate 1-1 / race 1 (BBBD)</strain>
    </source>
</reference>
<dbReference type="Proteomes" id="UP000005240">
    <property type="component" value="Unassembled WGS sequence"/>
</dbReference>
<dbReference type="PANTHER" id="PTHR33069:SF3">
    <property type="entry name" value="DYNEIN HEAVY CHAIN TAIL DOMAIN-CONTAINING PROTEIN"/>
    <property type="match status" value="1"/>
</dbReference>
<evidence type="ECO:0000256" key="2">
    <source>
        <dbReference type="SAM" id="SignalP"/>
    </source>
</evidence>
<feature type="compositionally biased region" description="Low complexity" evidence="1">
    <location>
        <begin position="500"/>
        <end position="510"/>
    </location>
</feature>
<dbReference type="EMBL" id="ADAS02000012">
    <property type="protein sequence ID" value="OAV97545.1"/>
    <property type="molecule type" value="Genomic_DNA"/>
</dbReference>
<accession>A0A180GXL8</accession>
<proteinExistence type="predicted"/>
<feature type="chain" id="PRO_5008110393" evidence="2">
    <location>
        <begin position="19"/>
        <end position="560"/>
    </location>
</feature>
<feature type="region of interest" description="Disordered" evidence="1">
    <location>
        <begin position="87"/>
        <end position="107"/>
    </location>
</feature>
<feature type="region of interest" description="Disordered" evidence="1">
    <location>
        <begin position="487"/>
        <end position="520"/>
    </location>
</feature>
<keyword evidence="5" id="KW-1185">Reference proteome</keyword>
<gene>
    <name evidence="3" type="ORF">PTTG_11816</name>
</gene>
<evidence type="ECO:0000313" key="3">
    <source>
        <dbReference type="EMBL" id="OAV97545.1"/>
    </source>
</evidence>
<dbReference type="EnsemblFungi" id="PTTG_11816-t43_1">
    <property type="protein sequence ID" value="PTTG_11816-t43_1-p1"/>
    <property type="gene ID" value="PTTG_11816"/>
</dbReference>
<evidence type="ECO:0000313" key="4">
    <source>
        <dbReference type="EnsemblFungi" id="PTTG_11816-t43_1-p1"/>
    </source>
</evidence>
<reference evidence="3" key="1">
    <citation type="submission" date="2009-11" db="EMBL/GenBank/DDBJ databases">
        <authorList>
            <consortium name="The Broad Institute Genome Sequencing Platform"/>
            <person name="Ward D."/>
            <person name="Feldgarden M."/>
            <person name="Earl A."/>
            <person name="Young S.K."/>
            <person name="Zeng Q."/>
            <person name="Koehrsen M."/>
            <person name="Alvarado L."/>
            <person name="Berlin A."/>
            <person name="Bochicchio J."/>
            <person name="Borenstein D."/>
            <person name="Chapman S.B."/>
            <person name="Chen Z."/>
            <person name="Engels R."/>
            <person name="Freedman E."/>
            <person name="Gellesch M."/>
            <person name="Goldberg J."/>
            <person name="Griggs A."/>
            <person name="Gujja S."/>
            <person name="Heilman E."/>
            <person name="Heiman D."/>
            <person name="Hepburn T."/>
            <person name="Howarth C."/>
            <person name="Jen D."/>
            <person name="Larson L."/>
            <person name="Lewis B."/>
            <person name="Mehta T."/>
            <person name="Park D."/>
            <person name="Pearson M."/>
            <person name="Roberts A."/>
            <person name="Saif S."/>
            <person name="Shea T."/>
            <person name="Shenoy N."/>
            <person name="Sisk P."/>
            <person name="Stolte C."/>
            <person name="Sykes S."/>
            <person name="Thomson T."/>
            <person name="Walk T."/>
            <person name="White J."/>
            <person name="Yandava C."/>
            <person name="Izard J."/>
            <person name="Baranova O.V."/>
            <person name="Blanton J.M."/>
            <person name="Tanner A.C."/>
            <person name="Dewhirst F.E."/>
            <person name="Haas B."/>
            <person name="Nusbaum C."/>
            <person name="Birren B."/>
        </authorList>
    </citation>
    <scope>NUCLEOTIDE SEQUENCE [LARGE SCALE GENOMIC DNA]</scope>
    <source>
        <strain evidence="3">1-1 BBBD Race 1</strain>
    </source>
</reference>
<name>A0A180GXL8_PUCT1</name>
<dbReference type="AlphaFoldDB" id="A0A180GXL8"/>
<feature type="signal peptide" evidence="2">
    <location>
        <begin position="1"/>
        <end position="18"/>
    </location>
</feature>
<evidence type="ECO:0000313" key="5">
    <source>
        <dbReference type="Proteomes" id="UP000005240"/>
    </source>
</evidence>
<sequence length="560" mass="61370">MGPVPLALFSPWTSTLHGWVLLGAGDGLGVFRCWSPKPASRKPLVCAQLSQMLAGQESCGFFRCRSGYRGAGQLGCEIPPDRWTNPGNRRPFAPTWRPLGDLSTGNRRRPDALDTQKAHLVQLQTASLPALIRQLEDLLGSLDLAHLVPLRDTLEITSRLSNTLSPSIRALSPVAANRYHQAQDHDHRYGSLKQYRVHQLIAKAILLMCNCVSPLFHKHIALMQILQDPASSLLIETSLPAHAKIVVEATAECCDELSSLLRRSMKSDFGIRGVPSARNTAWILLGPARRSDPIARPIGRRRRLAKLELAQPLPAAYTHPSPRLRTSEERLFSRERLSPSEAAITIIKLLRILFTKRSDARANTPPFTSGTALSSADFKAIDHELHALHSRLEALLNTLYFMYHENHTAAYLGRESLDDISSHFDSYYSVISIPWLLKPAILLSPEPGPNLGSMHQAHKPARPLDTSDTLYTSVECGDCSHCMSRGPAGDASRPSLAGQPRGRPGTPGRTAKSAIERTPVLAAPRAADSYSPLAIKVHRLPDHPVGCSAVLSPSQSDLAR</sequence>
<dbReference type="PANTHER" id="PTHR33069">
    <property type="entry name" value="CHROMOSOME 7, WHOLE GENOME SHOTGUN SEQUENCE-RELATED"/>
    <property type="match status" value="1"/>
</dbReference>
<reference evidence="4" key="4">
    <citation type="submission" date="2025-05" db="UniProtKB">
        <authorList>
            <consortium name="EnsemblFungi"/>
        </authorList>
    </citation>
    <scope>IDENTIFICATION</scope>
    <source>
        <strain evidence="4">isolate 1-1 / race 1 (BBBD)</strain>
    </source>
</reference>
<protein>
    <submittedName>
        <fullName evidence="3 4">Uncharacterized protein</fullName>
    </submittedName>
</protein>